<evidence type="ECO:0000313" key="2">
    <source>
        <dbReference type="EMBL" id="MCK8492809.1"/>
    </source>
</evidence>
<organism evidence="2 3">
    <name type="scientific">Spirosoma liriopis</name>
    <dbReference type="NCBI Taxonomy" id="2937440"/>
    <lineage>
        <taxon>Bacteria</taxon>
        <taxon>Pseudomonadati</taxon>
        <taxon>Bacteroidota</taxon>
        <taxon>Cytophagia</taxon>
        <taxon>Cytophagales</taxon>
        <taxon>Cytophagaceae</taxon>
        <taxon>Spirosoma</taxon>
    </lineage>
</organism>
<accession>A0ABT0HKW5</accession>
<keyword evidence="3" id="KW-1185">Reference proteome</keyword>
<comment type="caution">
    <text evidence="2">The sequence shown here is derived from an EMBL/GenBank/DDBJ whole genome shotgun (WGS) entry which is preliminary data.</text>
</comment>
<evidence type="ECO:0000256" key="1">
    <source>
        <dbReference type="SAM" id="MobiDB-lite"/>
    </source>
</evidence>
<feature type="region of interest" description="Disordered" evidence="1">
    <location>
        <begin position="1"/>
        <end position="57"/>
    </location>
</feature>
<sequence>MTPSEEEPLITTADADNEGTAPDSDTQSSAASESGNRTSEEGPRSPNEPAEGGDVDV</sequence>
<name>A0ABT0HKW5_9BACT</name>
<reference evidence="2 3" key="1">
    <citation type="submission" date="2022-04" db="EMBL/GenBank/DDBJ databases">
        <title>Spirosoma sp. strain RP8 genome sequencing and assembly.</title>
        <authorList>
            <person name="Jung Y."/>
        </authorList>
    </citation>
    <scope>NUCLEOTIDE SEQUENCE [LARGE SCALE GENOMIC DNA]</scope>
    <source>
        <strain evidence="2 3">RP8</strain>
    </source>
</reference>
<feature type="compositionally biased region" description="Polar residues" evidence="1">
    <location>
        <begin position="23"/>
        <end position="37"/>
    </location>
</feature>
<proteinExistence type="predicted"/>
<dbReference type="Proteomes" id="UP001202180">
    <property type="component" value="Unassembled WGS sequence"/>
</dbReference>
<gene>
    <name evidence="2" type="ORF">M0L20_13150</name>
</gene>
<protein>
    <submittedName>
        <fullName evidence="2">Uncharacterized protein</fullName>
    </submittedName>
</protein>
<dbReference type="EMBL" id="JALPRF010000002">
    <property type="protein sequence ID" value="MCK8492809.1"/>
    <property type="molecule type" value="Genomic_DNA"/>
</dbReference>
<evidence type="ECO:0000313" key="3">
    <source>
        <dbReference type="Proteomes" id="UP001202180"/>
    </source>
</evidence>
<dbReference type="RefSeq" id="WP_232561433.1">
    <property type="nucleotide sequence ID" value="NZ_JALPRF010000002.1"/>
</dbReference>